<dbReference type="InterPro" id="IPR036034">
    <property type="entry name" value="PDZ_sf"/>
</dbReference>
<accession>A0A2M7B7U2</accession>
<dbReference type="SMART" id="SM00228">
    <property type="entry name" value="PDZ"/>
    <property type="match status" value="1"/>
</dbReference>
<dbReference type="AlphaFoldDB" id="A0A2M7B7U2"/>
<evidence type="ECO:0000259" key="3">
    <source>
        <dbReference type="SMART" id="SM00228"/>
    </source>
</evidence>
<feature type="domain" description="PDZ" evidence="3">
    <location>
        <begin position="264"/>
        <end position="331"/>
    </location>
</feature>
<evidence type="ECO:0000313" key="5">
    <source>
        <dbReference type="Proteomes" id="UP000230131"/>
    </source>
</evidence>
<evidence type="ECO:0000313" key="4">
    <source>
        <dbReference type="EMBL" id="PIU99139.1"/>
    </source>
</evidence>
<dbReference type="Pfam" id="PF13180">
    <property type="entry name" value="PDZ_2"/>
    <property type="match status" value="1"/>
</dbReference>
<dbReference type="Gene3D" id="2.30.42.10">
    <property type="match status" value="1"/>
</dbReference>
<gene>
    <name evidence="4" type="ORF">COS59_01365</name>
</gene>
<dbReference type="PANTHER" id="PTHR43343">
    <property type="entry name" value="PEPTIDASE S12"/>
    <property type="match status" value="1"/>
</dbReference>
<dbReference type="PRINTS" id="PR00834">
    <property type="entry name" value="PROTEASES2C"/>
</dbReference>
<dbReference type="Gene3D" id="2.40.10.120">
    <property type="match status" value="1"/>
</dbReference>
<dbReference type="InterPro" id="IPR009003">
    <property type="entry name" value="Peptidase_S1_PA"/>
</dbReference>
<dbReference type="SUPFAM" id="SSF50494">
    <property type="entry name" value="Trypsin-like serine proteases"/>
    <property type="match status" value="1"/>
</dbReference>
<organism evidence="4 5">
    <name type="scientific">Candidatus Wolfebacteria bacterium CG03_land_8_20_14_0_80_36_15</name>
    <dbReference type="NCBI Taxonomy" id="1975067"/>
    <lineage>
        <taxon>Bacteria</taxon>
        <taxon>Candidatus Wolfeibacteriota</taxon>
    </lineage>
</organism>
<dbReference type="InterPro" id="IPR001478">
    <property type="entry name" value="PDZ"/>
</dbReference>
<name>A0A2M7B7U2_9BACT</name>
<dbReference type="GO" id="GO:0006508">
    <property type="term" value="P:proteolysis"/>
    <property type="evidence" value="ECO:0007669"/>
    <property type="project" value="UniProtKB-KW"/>
</dbReference>
<dbReference type="InterPro" id="IPR001940">
    <property type="entry name" value="Peptidase_S1C"/>
</dbReference>
<proteinExistence type="predicted"/>
<evidence type="ECO:0000256" key="2">
    <source>
        <dbReference type="ARBA" id="ARBA00022801"/>
    </source>
</evidence>
<protein>
    <recommendedName>
        <fullName evidence="3">PDZ domain-containing protein</fullName>
    </recommendedName>
</protein>
<dbReference type="InterPro" id="IPR051201">
    <property type="entry name" value="Chloro_Bact_Ser_Proteases"/>
</dbReference>
<keyword evidence="2" id="KW-0378">Hydrolase</keyword>
<reference evidence="5" key="1">
    <citation type="submission" date="2017-09" db="EMBL/GenBank/DDBJ databases">
        <title>Depth-based differentiation of microbial function through sediment-hosted aquifers and enrichment of novel symbionts in the deep terrestrial subsurface.</title>
        <authorList>
            <person name="Probst A.J."/>
            <person name="Ladd B."/>
            <person name="Jarett J.K."/>
            <person name="Geller-Mcgrath D.E."/>
            <person name="Sieber C.M.K."/>
            <person name="Emerson J.B."/>
            <person name="Anantharaman K."/>
            <person name="Thomas B.C."/>
            <person name="Malmstrom R."/>
            <person name="Stieglmeier M."/>
            <person name="Klingl A."/>
            <person name="Woyke T."/>
            <person name="Ryan C.M."/>
            <person name="Banfield J.F."/>
        </authorList>
    </citation>
    <scope>NUCLEOTIDE SEQUENCE [LARGE SCALE GENOMIC DNA]</scope>
</reference>
<dbReference type="GO" id="GO:0004252">
    <property type="term" value="F:serine-type endopeptidase activity"/>
    <property type="evidence" value="ECO:0007669"/>
    <property type="project" value="InterPro"/>
</dbReference>
<dbReference type="SUPFAM" id="SSF50156">
    <property type="entry name" value="PDZ domain-like"/>
    <property type="match status" value="1"/>
</dbReference>
<dbReference type="Proteomes" id="UP000230131">
    <property type="component" value="Unassembled WGS sequence"/>
</dbReference>
<comment type="caution">
    <text evidence="4">The sequence shown here is derived from an EMBL/GenBank/DDBJ whole genome shotgun (WGS) entry which is preliminary data.</text>
</comment>
<sequence>MIRAVEQASPAVVSIIISKYVPIIEQCPYNPFSDLPEEFQQFFGSEFPEFYAPCEKGTKLQEVGGGSGFIVTNDGMIVTNKHVVSDSSASYTVFTNDGKKYDAEVLAKHPSLDLAIIKINASGLKTVKLGSSSNLKLGQSVIAIGNALGEFRDTVSVGVISGLARNVVASGAGLSEKLENLIQTDAAINQGNSGGPLLNLKGEVIGINVAMVSGAQSIGFAIPISQVEKAVESVKTSGKISVPFLGVRYLIINEEIAKAQNLPVNYGALISGGEEKPAVIKNSAAEKAGLKAEDIILELNGEKITEQNSLGLLIQKHSVAETIILKVLRDNKKIEIKATLEERPKEL</sequence>
<evidence type="ECO:0000256" key="1">
    <source>
        <dbReference type="ARBA" id="ARBA00022670"/>
    </source>
</evidence>
<keyword evidence="1" id="KW-0645">Protease</keyword>
<dbReference type="PANTHER" id="PTHR43343:SF3">
    <property type="entry name" value="PROTEASE DO-LIKE 8, CHLOROPLASTIC"/>
    <property type="match status" value="1"/>
</dbReference>
<dbReference type="EMBL" id="PEVH01000044">
    <property type="protein sequence ID" value="PIU99139.1"/>
    <property type="molecule type" value="Genomic_DNA"/>
</dbReference>
<dbReference type="Pfam" id="PF13365">
    <property type="entry name" value="Trypsin_2"/>
    <property type="match status" value="1"/>
</dbReference>